<sequence length="228" mass="24883">MSEPFRNWLGMGATIPARIQPGSIDHVPFPTVVPCLGASLALREKARRRKKSFSSRPGSYSGKESGHQRGSQTGLLSAAKLICAGESQVPEVGVHYGRISHPGKPTLLQEELCYAPPIPIERKSCLVIPRLQHVRSLTPRAPAAVSRTDRRLTCTASLAAAKGLDVPPMLRFPAVRTRCRIRLGSWAIIAPPHPKARCPPRRATLSRQHSRRRLGGIARPAARPTMNV</sequence>
<reference evidence="2" key="1">
    <citation type="submission" date="2023-07" db="EMBL/GenBank/DDBJ databases">
        <title>draft genome sequence of fig (Ficus carica).</title>
        <authorList>
            <person name="Takahashi T."/>
            <person name="Nishimura K."/>
        </authorList>
    </citation>
    <scope>NUCLEOTIDE SEQUENCE</scope>
</reference>
<dbReference type="Proteomes" id="UP001187192">
    <property type="component" value="Unassembled WGS sequence"/>
</dbReference>
<keyword evidence="3" id="KW-1185">Reference proteome</keyword>
<evidence type="ECO:0000256" key="1">
    <source>
        <dbReference type="SAM" id="MobiDB-lite"/>
    </source>
</evidence>
<name>A0AA88JHI7_FICCA</name>
<accession>A0AA88JHI7</accession>
<dbReference type="EMBL" id="BTGU01014700">
    <property type="protein sequence ID" value="GMN74600.1"/>
    <property type="molecule type" value="Genomic_DNA"/>
</dbReference>
<dbReference type="AlphaFoldDB" id="A0AA88JHI7"/>
<comment type="caution">
    <text evidence="2">The sequence shown here is derived from an EMBL/GenBank/DDBJ whole genome shotgun (WGS) entry which is preliminary data.</text>
</comment>
<proteinExistence type="predicted"/>
<protein>
    <submittedName>
        <fullName evidence="2">Uncharacterized protein</fullName>
    </submittedName>
</protein>
<evidence type="ECO:0000313" key="2">
    <source>
        <dbReference type="EMBL" id="GMN74600.1"/>
    </source>
</evidence>
<organism evidence="2 3">
    <name type="scientific">Ficus carica</name>
    <name type="common">Common fig</name>
    <dbReference type="NCBI Taxonomy" id="3494"/>
    <lineage>
        <taxon>Eukaryota</taxon>
        <taxon>Viridiplantae</taxon>
        <taxon>Streptophyta</taxon>
        <taxon>Embryophyta</taxon>
        <taxon>Tracheophyta</taxon>
        <taxon>Spermatophyta</taxon>
        <taxon>Magnoliopsida</taxon>
        <taxon>eudicotyledons</taxon>
        <taxon>Gunneridae</taxon>
        <taxon>Pentapetalae</taxon>
        <taxon>rosids</taxon>
        <taxon>fabids</taxon>
        <taxon>Rosales</taxon>
        <taxon>Moraceae</taxon>
        <taxon>Ficeae</taxon>
        <taxon>Ficus</taxon>
    </lineage>
</organism>
<gene>
    <name evidence="2" type="ORF">TIFTF001_054429</name>
</gene>
<feature type="region of interest" description="Disordered" evidence="1">
    <location>
        <begin position="195"/>
        <end position="228"/>
    </location>
</feature>
<evidence type="ECO:0000313" key="3">
    <source>
        <dbReference type="Proteomes" id="UP001187192"/>
    </source>
</evidence>
<feature type="region of interest" description="Disordered" evidence="1">
    <location>
        <begin position="47"/>
        <end position="71"/>
    </location>
</feature>